<dbReference type="Pfam" id="PF05510">
    <property type="entry name" value="Sarcoglycan_2"/>
    <property type="match status" value="1"/>
</dbReference>
<evidence type="ECO:0000256" key="2">
    <source>
        <dbReference type="SAM" id="SignalP"/>
    </source>
</evidence>
<dbReference type="PANTHER" id="PTHR10132:SF14">
    <property type="entry name" value="SARCOGLYCAN ALPHA, ISOFORM C"/>
    <property type="match status" value="1"/>
</dbReference>
<evidence type="ECO:0000313" key="5">
    <source>
        <dbReference type="RefSeq" id="XP_065653413.1"/>
    </source>
</evidence>
<dbReference type="SUPFAM" id="SSF49313">
    <property type="entry name" value="Cadherin-like"/>
    <property type="match status" value="1"/>
</dbReference>
<keyword evidence="1" id="KW-1133">Transmembrane helix</keyword>
<dbReference type="PANTHER" id="PTHR10132">
    <property type="entry name" value="ALPHA-/EPSILON-SARCOGLYCAN FAMILY MEMBER"/>
    <property type="match status" value="1"/>
</dbReference>
<protein>
    <submittedName>
        <fullName evidence="5">Epsilon-sarcoglycan-like</fullName>
    </submittedName>
</protein>
<feature type="signal peptide" evidence="2">
    <location>
        <begin position="1"/>
        <end position="18"/>
    </location>
</feature>
<dbReference type="GeneID" id="136080538"/>
<feature type="domain" description="Sarcoglycan alpha/epsilon N-terminal" evidence="3">
    <location>
        <begin position="27"/>
        <end position="102"/>
    </location>
</feature>
<name>A0ABM4BW26_HYDVU</name>
<evidence type="ECO:0000313" key="4">
    <source>
        <dbReference type="Proteomes" id="UP001652625"/>
    </source>
</evidence>
<dbReference type="RefSeq" id="XP_065653413.1">
    <property type="nucleotide sequence ID" value="XM_065797341.1"/>
</dbReference>
<keyword evidence="1" id="KW-0812">Transmembrane</keyword>
<evidence type="ECO:0000256" key="1">
    <source>
        <dbReference type="SAM" id="Phobius"/>
    </source>
</evidence>
<dbReference type="Proteomes" id="UP001652625">
    <property type="component" value="Chromosome 05"/>
</dbReference>
<organism evidence="4 5">
    <name type="scientific">Hydra vulgaris</name>
    <name type="common">Hydra</name>
    <name type="synonym">Hydra attenuata</name>
    <dbReference type="NCBI Taxonomy" id="6087"/>
    <lineage>
        <taxon>Eukaryota</taxon>
        <taxon>Metazoa</taxon>
        <taxon>Cnidaria</taxon>
        <taxon>Hydrozoa</taxon>
        <taxon>Hydroidolina</taxon>
        <taxon>Anthoathecata</taxon>
        <taxon>Aplanulata</taxon>
        <taxon>Hydridae</taxon>
        <taxon>Hydra</taxon>
    </lineage>
</organism>
<feature type="chain" id="PRO_5046293803" evidence="2">
    <location>
        <begin position="19"/>
        <end position="359"/>
    </location>
</feature>
<evidence type="ECO:0000259" key="3">
    <source>
        <dbReference type="Pfam" id="PF05510"/>
    </source>
</evidence>
<sequence>MLLTFYFMLCFSVSQTDGGLMLFAKTDVLFYEVINKTMFFPGSKNVKFTVSINEMADMPQWLKLEQKDATSDAVLYGTPLESGLITLKVIAWNKDTYETNRDEWMLSIQKSDLNLTYQVEFKVKNKNLDEIFSLCNIFIKTVQRYWLNAKFISSLQKLSGHTVNKTGIIVVISGNADPTNQFSLITSNCHSVPRYIQQMFYNDGFQVDWCALKMISLNENLHKKVNYLLGTVVFFDDSKNAILKRNIYNNTPASLSIDSVYVVLPFLFGILLAGFLTFAICSKSKYKMSTETWLERKDFQKPKFNDIADKNITGLYVYGELDEENTDSRSSTPFQMNQYNSLPKYSHIKINGNINDSVL</sequence>
<proteinExistence type="predicted"/>
<dbReference type="InterPro" id="IPR008908">
    <property type="entry name" value="Sarcoglycan_alpha/epsilon"/>
</dbReference>
<keyword evidence="1" id="KW-0472">Membrane</keyword>
<reference evidence="5" key="1">
    <citation type="submission" date="2025-08" db="UniProtKB">
        <authorList>
            <consortium name="RefSeq"/>
        </authorList>
    </citation>
    <scope>IDENTIFICATION</scope>
</reference>
<dbReference type="InterPro" id="IPR015919">
    <property type="entry name" value="Cadherin-like_sf"/>
</dbReference>
<gene>
    <name evidence="5" type="primary">LOC136080538</name>
</gene>
<accession>A0ABM4BW26</accession>
<keyword evidence="4" id="KW-1185">Reference proteome</keyword>
<keyword evidence="2" id="KW-0732">Signal</keyword>
<dbReference type="InterPro" id="IPR048346">
    <property type="entry name" value="Sarcoglycan_N"/>
</dbReference>
<feature type="transmembrane region" description="Helical" evidence="1">
    <location>
        <begin position="260"/>
        <end position="281"/>
    </location>
</feature>